<dbReference type="InterPro" id="IPR059177">
    <property type="entry name" value="GH29D-like_dom"/>
</dbReference>
<gene>
    <name evidence="2" type="ORF">EVA_05962</name>
</gene>
<sequence length="416" mass="45383">MVFEELFNTSLGDFTVENKVIDSTLQHIWSYDSRYTCAKASAYKGAATASESWLISPVIDLSKATESNLTFEEAGNYFNTTENFRNCCQVKVRVDNGEWADVSVTSEATGVSFSFVPAQASLKAYDGKKIQFAFIYTSTAEAAGTWELKNLSVKAKLSEAPITVAAPVFKPTAGTYMDEVLVSISATEGHKIYYTLDGKEPTTASTLYTAPFKLTENTTVIAMAVDAQGNTSNNTVAKYNIKESPKAPEDGALFNFNENKWNLPVSNNDTTYQITVSIIENGITLTSTNGSTPTRMWNDFNNGLQLRCYEGGSLTLTATDSKIQKIEFNVSKSGLQTTTGTLDKNVWTGSESSVTFNVTKTTNINYIIVTLDKNTGIEGVEANNNGKVIIYSLDGRRLNMAVKGINIINGKKVLVK</sequence>
<dbReference type="AlphaFoldDB" id="J9GG66"/>
<accession>J9GG66</accession>
<feature type="domain" description="GH29D-like beta-sandwich" evidence="1">
    <location>
        <begin position="171"/>
        <end position="233"/>
    </location>
</feature>
<comment type="caution">
    <text evidence="2">The sequence shown here is derived from an EMBL/GenBank/DDBJ whole genome shotgun (WGS) entry which is preliminary data.</text>
</comment>
<dbReference type="EMBL" id="AMCI01001325">
    <property type="protein sequence ID" value="EJX05929.1"/>
    <property type="molecule type" value="Genomic_DNA"/>
</dbReference>
<dbReference type="Pfam" id="PF13290">
    <property type="entry name" value="CHB_HEX_C_1"/>
    <property type="match status" value="1"/>
</dbReference>
<name>J9GG66_9ZZZZ</name>
<dbReference type="NCBIfam" id="NF038128">
    <property type="entry name" value="choice_anch_J"/>
    <property type="match status" value="1"/>
</dbReference>
<organism evidence="2">
    <name type="scientific">gut metagenome</name>
    <dbReference type="NCBI Taxonomy" id="749906"/>
    <lineage>
        <taxon>unclassified sequences</taxon>
        <taxon>metagenomes</taxon>
        <taxon>organismal metagenomes</taxon>
    </lineage>
</organism>
<proteinExistence type="predicted"/>
<protein>
    <submittedName>
        <fullName evidence="2">Endoglucanase</fullName>
    </submittedName>
</protein>
<reference evidence="2" key="1">
    <citation type="journal article" date="2012" name="PLoS ONE">
        <title>Gene sets for utilization of primary and secondary nutrition supplies in the distal gut of endangered iberian lynx.</title>
        <authorList>
            <person name="Alcaide M."/>
            <person name="Messina E."/>
            <person name="Richter M."/>
            <person name="Bargiela R."/>
            <person name="Peplies J."/>
            <person name="Huws S.A."/>
            <person name="Newbold C.J."/>
            <person name="Golyshin P.N."/>
            <person name="Simon M.A."/>
            <person name="Lopez G."/>
            <person name="Yakimov M.M."/>
            <person name="Ferrer M."/>
        </authorList>
    </citation>
    <scope>NUCLEOTIDE SEQUENCE</scope>
</reference>
<evidence type="ECO:0000259" key="1">
    <source>
        <dbReference type="Pfam" id="PF13290"/>
    </source>
</evidence>
<evidence type="ECO:0000313" key="2">
    <source>
        <dbReference type="EMBL" id="EJX05929.1"/>
    </source>
</evidence>